<reference evidence="1 2" key="1">
    <citation type="submission" date="2016-05" db="EMBL/GenBank/DDBJ databases">
        <title>Genome sequencing reveals origins of a unique bacterial endosymbiosis in the earliest lineages of terrestrial Fungi.</title>
        <authorList>
            <consortium name="DOE Joint Genome Institute"/>
            <person name="Uehling J."/>
            <person name="Gryganskyi A."/>
            <person name="Hameed K."/>
            <person name="Tschaplinski T."/>
            <person name="Misztal P."/>
            <person name="Wu S."/>
            <person name="Desiro A."/>
            <person name="Vande Pol N."/>
            <person name="Du Z.-Y."/>
            <person name="Zienkiewicz A."/>
            <person name="Zienkiewicz K."/>
            <person name="Morin E."/>
            <person name="Tisserant E."/>
            <person name="Splivallo R."/>
            <person name="Hainaut M."/>
            <person name="Henrissat B."/>
            <person name="Ohm R."/>
            <person name="Kuo A."/>
            <person name="Yan J."/>
            <person name="Lipzen A."/>
            <person name="Nolan M."/>
            <person name="Labutti K."/>
            <person name="Barry K."/>
            <person name="Goldstein A."/>
            <person name="Labbe J."/>
            <person name="Schadt C."/>
            <person name="Tuskan G."/>
            <person name="Grigoriev I."/>
            <person name="Martin F."/>
            <person name="Vilgalys R."/>
            <person name="Bonito G."/>
        </authorList>
    </citation>
    <scope>NUCLEOTIDE SEQUENCE [LARGE SCALE GENOMIC DNA]</scope>
    <source>
        <strain evidence="1 2">AG-77</strain>
    </source>
</reference>
<organism evidence="1 2">
    <name type="scientific">Linnemannia elongata AG-77</name>
    <dbReference type="NCBI Taxonomy" id="1314771"/>
    <lineage>
        <taxon>Eukaryota</taxon>
        <taxon>Fungi</taxon>
        <taxon>Fungi incertae sedis</taxon>
        <taxon>Mucoromycota</taxon>
        <taxon>Mortierellomycotina</taxon>
        <taxon>Mortierellomycetes</taxon>
        <taxon>Mortierellales</taxon>
        <taxon>Mortierellaceae</taxon>
        <taxon>Linnemannia</taxon>
    </lineage>
</organism>
<name>A0A197KET6_9FUNG</name>
<accession>A0A197KET6</accession>
<evidence type="ECO:0000313" key="1">
    <source>
        <dbReference type="EMBL" id="OAQ36025.1"/>
    </source>
</evidence>
<proteinExistence type="predicted"/>
<sequence length="364" mass="40751">MGFGFTYDIELNTEQPFIVELDLNQTNYQTLSGAIALKLERSESFKVATIAIHGHIGAMIKSGTDDQELVRDNLVEVTVDLVAANDTNGSGTIELEAGEQYIPFRIDLPHPAELPPTLINKLDTPYIDWKYEIHATLRRNYFFSTTRVVKHDLILRRPIGPTSDSDLTASMDRPGQYRSKLTAPGRLVLGQDRLLAKAELKARSKEFVIKEVDCAIIQLEDIDYVTKNAPAAEGQTHCIVNSSRLVSSIHLITNDEADMDFGRYKPIEFDLRVDNHQLIPTERGLGWLNISHVLRYTVHFLDVNQPALITELPLFVGNEVISSCECATVMPKSSTGRLLERLHISGAEDHCLHHEKEGTPEAEP</sequence>
<keyword evidence="2" id="KW-1185">Reference proteome</keyword>
<dbReference type="InterPro" id="IPR014752">
    <property type="entry name" value="Arrestin-like_C"/>
</dbReference>
<dbReference type="Proteomes" id="UP000078512">
    <property type="component" value="Unassembled WGS sequence"/>
</dbReference>
<dbReference type="AlphaFoldDB" id="A0A197KET6"/>
<dbReference type="OrthoDB" id="2329848at2759"/>
<dbReference type="Gene3D" id="2.60.40.640">
    <property type="match status" value="1"/>
</dbReference>
<protein>
    <recommendedName>
        <fullName evidence="3">Arrestin-like N-terminal domain-containing protein</fullName>
    </recommendedName>
</protein>
<dbReference type="EMBL" id="KV442012">
    <property type="protein sequence ID" value="OAQ36025.1"/>
    <property type="molecule type" value="Genomic_DNA"/>
</dbReference>
<evidence type="ECO:0008006" key="3">
    <source>
        <dbReference type="Google" id="ProtNLM"/>
    </source>
</evidence>
<evidence type="ECO:0000313" key="2">
    <source>
        <dbReference type="Proteomes" id="UP000078512"/>
    </source>
</evidence>
<gene>
    <name evidence="1" type="ORF">K457DRAFT_132020</name>
</gene>